<organism evidence="2 3">
    <name type="scientific">Pseudomonas quercus</name>
    <dbReference type="NCBI Taxonomy" id="2722792"/>
    <lineage>
        <taxon>Bacteria</taxon>
        <taxon>Pseudomonadati</taxon>
        <taxon>Pseudomonadota</taxon>
        <taxon>Gammaproteobacteria</taxon>
        <taxon>Pseudomonadales</taxon>
        <taxon>Pseudomonadaceae</taxon>
        <taxon>Pseudomonas</taxon>
    </lineage>
</organism>
<proteinExistence type="predicted"/>
<dbReference type="EMBL" id="JAAVJI010000008">
    <property type="protein sequence ID" value="NJP02005.1"/>
    <property type="molecule type" value="Genomic_DNA"/>
</dbReference>
<dbReference type="InterPro" id="IPR006311">
    <property type="entry name" value="TAT_signal"/>
</dbReference>
<feature type="compositionally biased region" description="Basic and acidic residues" evidence="1">
    <location>
        <begin position="239"/>
        <end position="250"/>
    </location>
</feature>
<comment type="caution">
    <text evidence="2">The sequence shown here is derived from an EMBL/GenBank/DDBJ whole genome shotgun (WGS) entry which is preliminary data.</text>
</comment>
<feature type="region of interest" description="Disordered" evidence="1">
    <location>
        <begin position="231"/>
        <end position="250"/>
    </location>
</feature>
<dbReference type="Proteomes" id="UP000746535">
    <property type="component" value="Unassembled WGS sequence"/>
</dbReference>
<protein>
    <submittedName>
        <fullName evidence="2">PvdJ/PvdD/PvdP-like protein</fullName>
    </submittedName>
</protein>
<gene>
    <name evidence="2" type="ORF">HBH25_14240</name>
</gene>
<dbReference type="RefSeq" id="WP_168084579.1">
    <property type="nucleotide sequence ID" value="NZ_JAAVJI010000008.1"/>
</dbReference>
<sequence>MRMSRRTLLAGAALSGLMVPAGYEGARRAKKWWAEGGTPSEARVELADVPTQRLADLLRGVWRVTAPDTSELHGTTLLLDAGERGRGLRGYLDTYERLASGAIPRFKVIGDLVGANARQVRWRLIDQSAGNRATAYALTATLTDLWGGVGVADNDLLTGTVAQTSGEGSHATVGFSARKLAFPEARERIALEPAFMQWLITPQHRLAHQLWHTVRDKWHLIGDDRRQALRGLGWQPGPRGEERDSRGRYKDKNGSGVDFLYMHRFMLGEAAKLGAPEPWAFFPLPRPAVDTDRVAFIRYFENHDGRSIPPTWLAPGDETYSQGMASIKSRDVYDGNFQVWESRYRDPEYLANMTLGQFGSELELSLHDWLHMCWASVARAPLNGQPLPMARQPTDFAEGWFQAGNDFLGDPFSSHVHPLFWGFHGWIDARIDDWHAAHELSHPGEVNVVQVRGVRWFEQGKWVEQDNPWMGPVSHGCADGPGIWMGTAMENDLEVMKIALRLAVEPRSTLGDALERAQERPWYARNLPSTPLQRT</sequence>
<name>A0ABX0YGG3_9PSED</name>
<dbReference type="InterPro" id="IPR008922">
    <property type="entry name" value="Di-copper_centre_dom_sf"/>
</dbReference>
<evidence type="ECO:0000313" key="2">
    <source>
        <dbReference type="EMBL" id="NJP02005.1"/>
    </source>
</evidence>
<evidence type="ECO:0000313" key="3">
    <source>
        <dbReference type="Proteomes" id="UP000746535"/>
    </source>
</evidence>
<keyword evidence="3" id="KW-1185">Reference proteome</keyword>
<reference evidence="2 3" key="1">
    <citation type="submission" date="2020-03" db="EMBL/GenBank/DDBJ databases">
        <authorList>
            <person name="Wang L."/>
            <person name="He N."/>
            <person name="Li Y."/>
            <person name="Fang Y."/>
            <person name="Zhang F."/>
        </authorList>
    </citation>
    <scope>NUCLEOTIDE SEQUENCE [LARGE SCALE GENOMIC DNA]</scope>
    <source>
        <strain evidence="3">hsmgli-8</strain>
    </source>
</reference>
<evidence type="ECO:0000256" key="1">
    <source>
        <dbReference type="SAM" id="MobiDB-lite"/>
    </source>
</evidence>
<dbReference type="SUPFAM" id="SSF48056">
    <property type="entry name" value="Di-copper centre-containing domain"/>
    <property type="match status" value="1"/>
</dbReference>
<accession>A0ABX0YGG3</accession>
<dbReference type="PROSITE" id="PS51318">
    <property type="entry name" value="TAT"/>
    <property type="match status" value="1"/>
</dbReference>